<dbReference type="Gene3D" id="1.10.260.40">
    <property type="entry name" value="lambda repressor-like DNA-binding domains"/>
    <property type="match status" value="1"/>
</dbReference>
<accession>A0A060HCY5</accession>
<dbReference type="RefSeq" id="WP_155244269.1">
    <property type="nucleotide sequence ID" value="NZ_CP006696.1"/>
</dbReference>
<protein>
    <recommendedName>
        <fullName evidence="3">Helix-turn-helix domain-containing protein</fullName>
    </recommendedName>
</protein>
<name>A0A060HCY5_XYLFS</name>
<dbReference type="HOGENOM" id="CLU_173998_0_1_6"/>
<dbReference type="SUPFAM" id="SSF47413">
    <property type="entry name" value="lambda repressor-like DNA-binding domains"/>
    <property type="match status" value="1"/>
</dbReference>
<proteinExistence type="predicted"/>
<reference evidence="1 2" key="1">
    <citation type="submission" date="2013-08" db="EMBL/GenBank/DDBJ databases">
        <authorList>
            <person name="Stouthamer R."/>
            <person name="Nunney L."/>
        </authorList>
    </citation>
    <scope>NUCLEOTIDE SEQUENCE [LARGE SCALE GENOMIC DNA]</scope>
    <source>
        <strain evidence="2">ann-1</strain>
    </source>
</reference>
<gene>
    <name evidence="1" type="ORF">D934_07055</name>
</gene>
<dbReference type="AlphaFoldDB" id="A0A060HCY5"/>
<dbReference type="Pfam" id="PF15943">
    <property type="entry name" value="YdaS_toxin"/>
    <property type="match status" value="1"/>
</dbReference>
<evidence type="ECO:0008006" key="3">
    <source>
        <dbReference type="Google" id="ProtNLM"/>
    </source>
</evidence>
<dbReference type="KEGG" id="xfs:D934_07055"/>
<organism evidence="1 2">
    <name type="scientific">Xylella fastidiosa subsp. sandyi Ann-1</name>
    <dbReference type="NCBI Taxonomy" id="155920"/>
    <lineage>
        <taxon>Bacteria</taxon>
        <taxon>Pseudomonadati</taxon>
        <taxon>Pseudomonadota</taxon>
        <taxon>Gammaproteobacteria</taxon>
        <taxon>Lysobacterales</taxon>
        <taxon>Lysobacteraceae</taxon>
        <taxon>Xylella</taxon>
    </lineage>
</organism>
<evidence type="ECO:0000313" key="2">
    <source>
        <dbReference type="Proteomes" id="UP000027215"/>
    </source>
</evidence>
<dbReference type="InterPro" id="IPR010982">
    <property type="entry name" value="Lambda_DNA-bd_dom_sf"/>
</dbReference>
<evidence type="ECO:0000313" key="1">
    <source>
        <dbReference type="EMBL" id="AIC11256.1"/>
    </source>
</evidence>
<dbReference type="EMBL" id="CP006696">
    <property type="protein sequence ID" value="AIC11256.1"/>
    <property type="molecule type" value="Genomic_DNA"/>
</dbReference>
<dbReference type="InterPro" id="IPR031856">
    <property type="entry name" value="YdaS_toxin-like"/>
</dbReference>
<dbReference type="GO" id="GO:0003677">
    <property type="term" value="F:DNA binding"/>
    <property type="evidence" value="ECO:0007669"/>
    <property type="project" value="InterPro"/>
</dbReference>
<dbReference type="Proteomes" id="UP000027215">
    <property type="component" value="Chromosome"/>
</dbReference>
<sequence>MSAFDRAVGAAGSQARLANILGVTNQAVSNWKRLGVPEDRCPSIEAVTGVRCEELRKDVRWTRGKTGQITGYHVPLRIGSVVVRELDQLRPDIFGTPPTNHRQEVSDAA</sequence>